<keyword evidence="2" id="KW-1185">Reference proteome</keyword>
<proteinExistence type="predicted"/>
<gene>
    <name evidence="1" type="ORF">GCM10022392_29550</name>
</gene>
<reference evidence="2" key="1">
    <citation type="journal article" date="2019" name="Int. J. Syst. Evol. Microbiol.">
        <title>The Global Catalogue of Microorganisms (GCM) 10K type strain sequencing project: providing services to taxonomists for standard genome sequencing and annotation.</title>
        <authorList>
            <consortium name="The Broad Institute Genomics Platform"/>
            <consortium name="The Broad Institute Genome Sequencing Center for Infectious Disease"/>
            <person name="Wu L."/>
            <person name="Ma J."/>
        </authorList>
    </citation>
    <scope>NUCLEOTIDE SEQUENCE [LARGE SCALE GENOMIC DNA]</scope>
    <source>
        <strain evidence="2">JCM 17085</strain>
    </source>
</reference>
<comment type="caution">
    <text evidence="1">The sequence shown here is derived from an EMBL/GenBank/DDBJ whole genome shotgun (WGS) entry which is preliminary data.</text>
</comment>
<accession>A0ABP7X206</accession>
<protein>
    <submittedName>
        <fullName evidence="1">Uncharacterized protein</fullName>
    </submittedName>
</protein>
<evidence type="ECO:0000313" key="2">
    <source>
        <dbReference type="Proteomes" id="UP001500841"/>
    </source>
</evidence>
<name>A0ABP7X206_9SPHI</name>
<dbReference type="Proteomes" id="UP001500841">
    <property type="component" value="Unassembled WGS sequence"/>
</dbReference>
<dbReference type="EMBL" id="BAABCV010000011">
    <property type="protein sequence ID" value="GAA4102544.1"/>
    <property type="molecule type" value="Genomic_DNA"/>
</dbReference>
<evidence type="ECO:0000313" key="1">
    <source>
        <dbReference type="EMBL" id="GAA4102544.1"/>
    </source>
</evidence>
<sequence length="40" mass="4598">MIDINGTNYEAGEVFETWVFGMKITDTNVAGVTDYEFYKK</sequence>
<organism evidence="1 2">
    <name type="scientific">Mucilaginibacter panaciglaebae</name>
    <dbReference type="NCBI Taxonomy" id="502331"/>
    <lineage>
        <taxon>Bacteria</taxon>
        <taxon>Pseudomonadati</taxon>
        <taxon>Bacteroidota</taxon>
        <taxon>Sphingobacteriia</taxon>
        <taxon>Sphingobacteriales</taxon>
        <taxon>Sphingobacteriaceae</taxon>
        <taxon>Mucilaginibacter</taxon>
    </lineage>
</organism>